<name>A0AAP2DIN1_9BACT</name>
<dbReference type="RefSeq" id="WP_254162704.1">
    <property type="nucleotide sequence ID" value="NZ_JAHESF010000007.1"/>
</dbReference>
<organism evidence="1 2">
    <name type="scientific">Chryseosolibacter histidini</name>
    <dbReference type="NCBI Taxonomy" id="2782349"/>
    <lineage>
        <taxon>Bacteria</taxon>
        <taxon>Pseudomonadati</taxon>
        <taxon>Bacteroidota</taxon>
        <taxon>Cytophagia</taxon>
        <taxon>Cytophagales</taxon>
        <taxon>Chryseotaleaceae</taxon>
        <taxon>Chryseosolibacter</taxon>
    </lineage>
</organism>
<evidence type="ECO:0000313" key="2">
    <source>
        <dbReference type="Proteomes" id="UP001319200"/>
    </source>
</evidence>
<evidence type="ECO:0000313" key="1">
    <source>
        <dbReference type="EMBL" id="MBT1697031.1"/>
    </source>
</evidence>
<gene>
    <name evidence="1" type="ORF">KK083_09110</name>
</gene>
<dbReference type="EMBL" id="JAHESF010000007">
    <property type="protein sequence ID" value="MBT1697031.1"/>
    <property type="molecule type" value="Genomic_DNA"/>
</dbReference>
<protein>
    <recommendedName>
        <fullName evidence="3">Nuclear receptor-binding factor 2</fullName>
    </recommendedName>
</protein>
<sequence length="147" mass="17156">MKISLHSEGTVNYLQCYVNDSLTSTWPLRYPVFKMVKGDVNNDGTEDLAVGVIKPTRRDPVARKRLFLFQVRNRSVIPLWLGSSLSHPMEDFSLYKSGSRYVVRSIEVEKSERYLIAEYEWFGFGLSFRKYLHRELSLDKARSLLDQ</sequence>
<accession>A0AAP2DIN1</accession>
<dbReference type="Proteomes" id="UP001319200">
    <property type="component" value="Unassembled WGS sequence"/>
</dbReference>
<reference evidence="1 2" key="1">
    <citation type="submission" date="2021-05" db="EMBL/GenBank/DDBJ databases">
        <title>A Polyphasic approach of four new species of the genus Ohtaekwangia: Ohtaekwangia histidinii sp. nov., Ohtaekwangia cretensis sp. nov., Ohtaekwangia indiensis sp. nov., Ohtaekwangia reichenbachii sp. nov. from diverse environment.</title>
        <authorList>
            <person name="Octaviana S."/>
        </authorList>
    </citation>
    <scope>NUCLEOTIDE SEQUENCE [LARGE SCALE GENOMIC DNA]</scope>
    <source>
        <strain evidence="1 2">PWU4</strain>
    </source>
</reference>
<evidence type="ECO:0008006" key="3">
    <source>
        <dbReference type="Google" id="ProtNLM"/>
    </source>
</evidence>
<keyword evidence="2" id="KW-1185">Reference proteome</keyword>
<dbReference type="AlphaFoldDB" id="A0AAP2DIN1"/>
<comment type="caution">
    <text evidence="1">The sequence shown here is derived from an EMBL/GenBank/DDBJ whole genome shotgun (WGS) entry which is preliminary data.</text>
</comment>
<proteinExistence type="predicted"/>